<name>A0A1G6PH74_NIADE</name>
<accession>A0A1G6PH74</accession>
<proteinExistence type="predicted"/>
<keyword evidence="2" id="KW-1185">Reference proteome</keyword>
<dbReference type="STRING" id="1285928.SAMN04487894_10439"/>
<evidence type="ECO:0000313" key="2">
    <source>
        <dbReference type="Proteomes" id="UP000198757"/>
    </source>
</evidence>
<reference evidence="2" key="1">
    <citation type="submission" date="2016-10" db="EMBL/GenBank/DDBJ databases">
        <authorList>
            <person name="Varghese N."/>
            <person name="Submissions S."/>
        </authorList>
    </citation>
    <scope>NUCLEOTIDE SEQUENCE [LARGE SCALE GENOMIC DNA]</scope>
    <source>
        <strain evidence="2">DSM 25811 / CCM 8410 / LMG 26954 / E90</strain>
    </source>
</reference>
<protein>
    <submittedName>
        <fullName evidence="1">Uncharacterized protein</fullName>
    </submittedName>
</protein>
<dbReference type="Proteomes" id="UP000198757">
    <property type="component" value="Unassembled WGS sequence"/>
</dbReference>
<organism evidence="1 2">
    <name type="scientific">Niabella drilacis (strain DSM 25811 / CCM 8410 / CCUG 62505 / LMG 26954 / E90)</name>
    <dbReference type="NCBI Taxonomy" id="1285928"/>
    <lineage>
        <taxon>Bacteria</taxon>
        <taxon>Pseudomonadati</taxon>
        <taxon>Bacteroidota</taxon>
        <taxon>Chitinophagia</taxon>
        <taxon>Chitinophagales</taxon>
        <taxon>Chitinophagaceae</taxon>
        <taxon>Niabella</taxon>
    </lineage>
</organism>
<dbReference type="AlphaFoldDB" id="A0A1G6PH74"/>
<dbReference type="OrthoDB" id="1115640at2"/>
<dbReference type="SUPFAM" id="SSF53756">
    <property type="entry name" value="UDP-Glycosyltransferase/glycogen phosphorylase"/>
    <property type="match status" value="1"/>
</dbReference>
<evidence type="ECO:0000313" key="1">
    <source>
        <dbReference type="EMBL" id="SDC79590.1"/>
    </source>
</evidence>
<sequence length="355" mass="40950">MKVLIIELGGSHLENIYTLVHFLKQKNAEVFFLCNEGLKPLVKDTHCYSHCFFAPDDLKGTGNWFAMARRIRSIVKQYQIELIIFGTVESKAVRKMLLLLPKMNITGIIHDAQKLGRSLTFKYVYPFRIKKYIVFGNFILNAVERFPHDRLFPFFPVYFPQPEPIAIRGKLPGERWIVVPGVVSSKRKDFIPLLQQIHEKGLPVNIKLIFLGNLQSTETAIETLVHQINEKEPRIICFKEYVGYDTFHRYIAAADYILPLVKGKEDTVYGKTRVSGAYHLAYGYRKPLLLPAAYKINTDLVTVSLYYENQEDLMAILNNISRNTSLPGSFGEAFNKLPFFDYPSEADKLYHFLLK</sequence>
<dbReference type="EMBL" id="FMZO01000004">
    <property type="protein sequence ID" value="SDC79590.1"/>
    <property type="molecule type" value="Genomic_DNA"/>
</dbReference>
<dbReference type="RefSeq" id="WP_090389672.1">
    <property type="nucleotide sequence ID" value="NZ_FMZO01000004.1"/>
</dbReference>
<gene>
    <name evidence="1" type="ORF">SAMN04487894_10439</name>
</gene>